<dbReference type="NCBIfam" id="TIGR00724">
    <property type="entry name" value="urea_amlyse_rel"/>
    <property type="match status" value="1"/>
</dbReference>
<keyword evidence="2" id="KW-0378">Hydrolase</keyword>
<dbReference type="SUPFAM" id="SSF50891">
    <property type="entry name" value="Cyclophilin-like"/>
    <property type="match status" value="1"/>
</dbReference>
<gene>
    <name evidence="5" type="ORF">SAMN03080603_01741</name>
</gene>
<dbReference type="RefSeq" id="WP_091462125.1">
    <property type="nucleotide sequence ID" value="NZ_FNPD01000011.1"/>
</dbReference>
<dbReference type="PANTHER" id="PTHR43309">
    <property type="entry name" value="5-OXOPROLINASE SUBUNIT C"/>
    <property type="match status" value="1"/>
</dbReference>
<evidence type="ECO:0000256" key="2">
    <source>
        <dbReference type="ARBA" id="ARBA00022801"/>
    </source>
</evidence>
<dbReference type="InterPro" id="IPR052708">
    <property type="entry name" value="PxpC"/>
</dbReference>
<dbReference type="Gene3D" id="2.40.100.10">
    <property type="entry name" value="Cyclophilin-like"/>
    <property type="match status" value="1"/>
</dbReference>
<organism evidence="5 6">
    <name type="scientific">Acetomicrobium thermoterrenum DSM 13490</name>
    <dbReference type="NCBI Taxonomy" id="1120987"/>
    <lineage>
        <taxon>Bacteria</taxon>
        <taxon>Thermotogati</taxon>
        <taxon>Synergistota</taxon>
        <taxon>Synergistia</taxon>
        <taxon>Synergistales</taxon>
        <taxon>Acetomicrobiaceae</taxon>
        <taxon>Acetomicrobium</taxon>
    </lineage>
</organism>
<dbReference type="Pfam" id="PF02626">
    <property type="entry name" value="CT_A_B"/>
    <property type="match status" value="1"/>
</dbReference>
<dbReference type="InterPro" id="IPR029000">
    <property type="entry name" value="Cyclophilin-like_dom_sf"/>
</dbReference>
<dbReference type="SMART" id="SM00797">
    <property type="entry name" value="AHS2"/>
    <property type="match status" value="1"/>
</dbReference>
<evidence type="ECO:0000313" key="5">
    <source>
        <dbReference type="EMBL" id="SDY09359.1"/>
    </source>
</evidence>
<dbReference type="GO" id="GO:0016787">
    <property type="term" value="F:hydrolase activity"/>
    <property type="evidence" value="ECO:0007669"/>
    <property type="project" value="UniProtKB-KW"/>
</dbReference>
<dbReference type="EMBL" id="FNPD01000011">
    <property type="protein sequence ID" value="SDY09359.1"/>
    <property type="molecule type" value="Genomic_DNA"/>
</dbReference>
<name>A0A1H3H3Z2_9BACT</name>
<evidence type="ECO:0000259" key="4">
    <source>
        <dbReference type="SMART" id="SM00797"/>
    </source>
</evidence>
<reference evidence="6" key="1">
    <citation type="submission" date="2016-10" db="EMBL/GenBank/DDBJ databases">
        <authorList>
            <person name="Varghese N."/>
            <person name="Submissions S."/>
        </authorList>
    </citation>
    <scope>NUCLEOTIDE SEQUENCE [LARGE SCALE GENOMIC DNA]</scope>
    <source>
        <strain evidence="6">DSM 13490</strain>
    </source>
</reference>
<evidence type="ECO:0000256" key="3">
    <source>
        <dbReference type="ARBA" id="ARBA00022840"/>
    </source>
</evidence>
<dbReference type="PANTHER" id="PTHR43309:SF5">
    <property type="entry name" value="5-OXOPROLINASE SUBUNIT C"/>
    <property type="match status" value="1"/>
</dbReference>
<dbReference type="Proteomes" id="UP000199266">
    <property type="component" value="Unassembled WGS sequence"/>
</dbReference>
<sequence length="355" mass="38691">MILEVQTPGLLTTVQDLGRWGYQGKGMPVAGAMDPQALQIGNILVGNDPKEAALEITAMGPKLIVEEGEGLIALVGAELGFNINGVGAPMWQSIKVKAGDEILVASPQGRGCRAYLCLSGGIDVPVVMGSKSTYLRAKVGGLEGRPLKAQDKLSTGPLKPLTWQTADFQCPEHLRPDRSEDSPLRVVLGPQDDAFTEKGIRAFLESEYTITNEADRMGYRLEGPVIEHKSGADIISDAIPLGAIQVPGHGKPICMLSDRQTTGGYTKIAVLCTPDIANLAQRMPGQRVRFKSITLEESIAAVKVEREQIEELLRLRASYRTRKVFPGEGRVRKEVYRMRLKIQEVTYDVTVEEVD</sequence>
<dbReference type="InterPro" id="IPR003778">
    <property type="entry name" value="CT_A_B"/>
</dbReference>
<keyword evidence="1" id="KW-0547">Nucleotide-binding</keyword>
<keyword evidence="6" id="KW-1185">Reference proteome</keyword>
<evidence type="ECO:0000313" key="6">
    <source>
        <dbReference type="Proteomes" id="UP000199266"/>
    </source>
</evidence>
<keyword evidence="3" id="KW-0067">ATP-binding</keyword>
<dbReference type="AlphaFoldDB" id="A0A1H3H3Z2"/>
<evidence type="ECO:0000256" key="1">
    <source>
        <dbReference type="ARBA" id="ARBA00022741"/>
    </source>
</evidence>
<accession>A0A1H3H3Z2</accession>
<protein>
    <submittedName>
        <fullName evidence="5">Biotin-dependent carboxylase uncharacterized domain-containing protein</fullName>
    </submittedName>
</protein>
<proteinExistence type="predicted"/>
<feature type="domain" description="Carboxyltransferase" evidence="4">
    <location>
        <begin position="24"/>
        <end position="309"/>
    </location>
</feature>
<dbReference type="GO" id="GO:0005524">
    <property type="term" value="F:ATP binding"/>
    <property type="evidence" value="ECO:0007669"/>
    <property type="project" value="UniProtKB-KW"/>
</dbReference>